<proteinExistence type="inferred from homology"/>
<dbReference type="PANTHER" id="PTHR13602:SF2">
    <property type="entry name" value="UPF0488 PROTEIN C8ORF33"/>
    <property type="match status" value="1"/>
</dbReference>
<dbReference type="EMBL" id="CAJNRE010001382">
    <property type="protein sequence ID" value="CAF1940118.1"/>
    <property type="molecule type" value="Genomic_DNA"/>
</dbReference>
<reference evidence="4" key="1">
    <citation type="submission" date="2021-02" db="EMBL/GenBank/DDBJ databases">
        <authorList>
            <person name="Nowell W R."/>
        </authorList>
    </citation>
    <scope>NUCLEOTIDE SEQUENCE</scope>
</reference>
<evidence type="ECO:0000313" key="3">
    <source>
        <dbReference type="EMBL" id="CAF1295526.1"/>
    </source>
</evidence>
<name>A0A816LTH0_9BILA</name>
<organism evidence="4 5">
    <name type="scientific">Rotaria magnacalcarata</name>
    <dbReference type="NCBI Taxonomy" id="392030"/>
    <lineage>
        <taxon>Eukaryota</taxon>
        <taxon>Metazoa</taxon>
        <taxon>Spiralia</taxon>
        <taxon>Gnathifera</taxon>
        <taxon>Rotifera</taxon>
        <taxon>Eurotatoria</taxon>
        <taxon>Bdelloidea</taxon>
        <taxon>Philodinida</taxon>
        <taxon>Philodinidae</taxon>
        <taxon>Rotaria</taxon>
    </lineage>
</organism>
<sequence length="147" mass="16872">MASKTKKTKESLPSAALPIVADPEMAERFECEIAWCIGQLECMMKSSSTKDKDPPRSALQVLTNPKASFIRKRQMMQQLFGNYRQKMQDEEIARQKRHNQVQAKINSEIPLASRFVRRTHQDNASVTTKDNTFSFNFDIPSSDMDKN</sequence>
<comment type="caution">
    <text evidence="4">The sequence shown here is derived from an EMBL/GenBank/DDBJ whole genome shotgun (WGS) entry which is preliminary data.</text>
</comment>
<evidence type="ECO:0000313" key="5">
    <source>
        <dbReference type="Proteomes" id="UP000663824"/>
    </source>
</evidence>
<dbReference type="OrthoDB" id="20277at2759"/>
<evidence type="ECO:0000313" key="2">
    <source>
        <dbReference type="EMBL" id="CAF1276989.1"/>
    </source>
</evidence>
<dbReference type="EMBL" id="CAJNOW010000828">
    <property type="protein sequence ID" value="CAF1295526.1"/>
    <property type="molecule type" value="Genomic_DNA"/>
</dbReference>
<dbReference type="AlphaFoldDB" id="A0A816LTH0"/>
<evidence type="ECO:0000313" key="4">
    <source>
        <dbReference type="EMBL" id="CAF1940118.1"/>
    </source>
</evidence>
<accession>A0A816LTH0</accession>
<dbReference type="Proteomes" id="UP000663834">
    <property type="component" value="Unassembled WGS sequence"/>
</dbReference>
<dbReference type="PANTHER" id="PTHR13602">
    <property type="entry name" value="UPF0488 PROTEIN C8ORF33"/>
    <property type="match status" value="1"/>
</dbReference>
<dbReference type="Proteomes" id="UP000663855">
    <property type="component" value="Unassembled WGS sequence"/>
</dbReference>
<dbReference type="Pfam" id="PF15393">
    <property type="entry name" value="DUF4615"/>
    <property type="match status" value="1"/>
</dbReference>
<protein>
    <submittedName>
        <fullName evidence="4">Uncharacterized protein</fullName>
    </submittedName>
</protein>
<comment type="similarity">
    <text evidence="1">Belongs to the UPF0488 family.</text>
</comment>
<evidence type="ECO:0000256" key="1">
    <source>
        <dbReference type="ARBA" id="ARBA00005707"/>
    </source>
</evidence>
<gene>
    <name evidence="2" type="ORF">CJN711_LOCUS15774</name>
    <name evidence="3" type="ORF">KQP761_LOCUS4509</name>
    <name evidence="4" type="ORF">MBJ925_LOCUS5309</name>
</gene>
<dbReference type="EMBL" id="CAJNOV010007328">
    <property type="protein sequence ID" value="CAF1276989.1"/>
    <property type="molecule type" value="Genomic_DNA"/>
</dbReference>
<dbReference type="Proteomes" id="UP000663824">
    <property type="component" value="Unassembled WGS sequence"/>
</dbReference>
<dbReference type="InterPro" id="IPR029274">
    <property type="entry name" value="DUF4615"/>
</dbReference>